<reference evidence="4" key="4">
    <citation type="journal article" date="2008" name="Nucleic Acids Res.">
        <title>The rice annotation project database (RAP-DB): 2008 update.</title>
        <authorList>
            <consortium name="The rice annotation project (RAP)"/>
        </authorList>
    </citation>
    <scope>GENOME REANNOTATION</scope>
    <source>
        <strain evidence="4">cv. Nipponbare</strain>
    </source>
</reference>
<reference evidence="3" key="2">
    <citation type="submission" date="2002-05" db="EMBL/GenBank/DDBJ databases">
        <title>Oryza sativa nipponbare(GA3) genomic DNA, chromosome 8, BAC clone:OSJNBa0087F21.</title>
        <authorList>
            <person name="Sasaki T."/>
            <person name="Matsumoto T."/>
            <person name="Katayose Y."/>
        </authorList>
    </citation>
    <scope>NUCLEOTIDE SEQUENCE</scope>
</reference>
<feature type="compositionally biased region" description="Low complexity" evidence="1">
    <location>
        <begin position="101"/>
        <end position="114"/>
    </location>
</feature>
<evidence type="ECO:0000313" key="2">
    <source>
        <dbReference type="EMBL" id="BAD05393.1"/>
    </source>
</evidence>
<name>Q6Z3M8_ORYSJ</name>
<dbReference type="Proteomes" id="UP000000763">
    <property type="component" value="Chromosome 8"/>
</dbReference>
<evidence type="ECO:0000313" key="3">
    <source>
        <dbReference type="EMBL" id="BAD05568.1"/>
    </source>
</evidence>
<feature type="compositionally biased region" description="Acidic residues" evidence="1">
    <location>
        <begin position="68"/>
        <end position="81"/>
    </location>
</feature>
<reference evidence="4" key="3">
    <citation type="journal article" date="2005" name="Nature">
        <title>The map-based sequence of the rice genome.</title>
        <authorList>
            <consortium name="International rice genome sequencing project (IRGSP)"/>
            <person name="Matsumoto T."/>
            <person name="Wu J."/>
            <person name="Kanamori H."/>
            <person name="Katayose Y."/>
            <person name="Fujisawa M."/>
            <person name="Namiki N."/>
            <person name="Mizuno H."/>
            <person name="Yamamoto K."/>
            <person name="Antonio B.A."/>
            <person name="Baba T."/>
            <person name="Sakata K."/>
            <person name="Nagamura Y."/>
            <person name="Aoki H."/>
            <person name="Arikawa K."/>
            <person name="Arita K."/>
            <person name="Bito T."/>
            <person name="Chiden Y."/>
            <person name="Fujitsuka N."/>
            <person name="Fukunaka R."/>
            <person name="Hamada M."/>
            <person name="Harada C."/>
            <person name="Hayashi A."/>
            <person name="Hijishita S."/>
            <person name="Honda M."/>
            <person name="Hosokawa S."/>
            <person name="Ichikawa Y."/>
            <person name="Idonuma A."/>
            <person name="Iijima M."/>
            <person name="Ikeda M."/>
            <person name="Ikeno M."/>
            <person name="Ito K."/>
            <person name="Ito S."/>
            <person name="Ito T."/>
            <person name="Ito Y."/>
            <person name="Ito Y."/>
            <person name="Iwabuchi A."/>
            <person name="Kamiya K."/>
            <person name="Karasawa W."/>
            <person name="Kurita K."/>
            <person name="Katagiri S."/>
            <person name="Kikuta A."/>
            <person name="Kobayashi H."/>
            <person name="Kobayashi N."/>
            <person name="Machita K."/>
            <person name="Maehara T."/>
            <person name="Masukawa M."/>
            <person name="Mizubayashi T."/>
            <person name="Mukai Y."/>
            <person name="Nagasaki H."/>
            <person name="Nagata Y."/>
            <person name="Naito S."/>
            <person name="Nakashima M."/>
            <person name="Nakama Y."/>
            <person name="Nakamichi Y."/>
            <person name="Nakamura M."/>
            <person name="Meguro A."/>
            <person name="Negishi M."/>
            <person name="Ohta I."/>
            <person name="Ohta T."/>
            <person name="Okamoto M."/>
            <person name="Ono N."/>
            <person name="Saji S."/>
            <person name="Sakaguchi M."/>
            <person name="Sakai K."/>
            <person name="Shibata M."/>
            <person name="Shimokawa T."/>
            <person name="Song J."/>
            <person name="Takazaki Y."/>
            <person name="Terasawa K."/>
            <person name="Tsugane M."/>
            <person name="Tsuji K."/>
            <person name="Ueda S."/>
            <person name="Waki K."/>
            <person name="Yamagata H."/>
            <person name="Yamamoto M."/>
            <person name="Yamamoto S."/>
            <person name="Yamane H."/>
            <person name="Yoshiki S."/>
            <person name="Yoshihara R."/>
            <person name="Yukawa K."/>
            <person name="Zhong H."/>
            <person name="Yano M."/>
            <person name="Yuan Q."/>
            <person name="Ouyang S."/>
            <person name="Liu J."/>
            <person name="Jones K.M."/>
            <person name="Gansberger K."/>
            <person name="Moffat K."/>
            <person name="Hill J."/>
            <person name="Bera J."/>
            <person name="Fadrosh D."/>
            <person name="Jin S."/>
            <person name="Johri S."/>
            <person name="Kim M."/>
            <person name="Overton L."/>
            <person name="Reardon M."/>
            <person name="Tsitrin T."/>
            <person name="Vuong H."/>
            <person name="Weaver B."/>
            <person name="Ciecko A."/>
            <person name="Tallon L."/>
            <person name="Jackson J."/>
            <person name="Pai G."/>
            <person name="Aken S.V."/>
            <person name="Utterback T."/>
            <person name="Reidmuller S."/>
            <person name="Feldblyum T."/>
            <person name="Hsiao J."/>
            <person name="Zismann V."/>
            <person name="Iobst S."/>
            <person name="de Vazeille A.R."/>
            <person name="Buell C.R."/>
            <person name="Ying K."/>
            <person name="Li Y."/>
            <person name="Lu T."/>
            <person name="Huang Y."/>
            <person name="Zhao Q."/>
            <person name="Feng Q."/>
            <person name="Zhang L."/>
            <person name="Zhu J."/>
            <person name="Weng Q."/>
            <person name="Mu J."/>
            <person name="Lu Y."/>
            <person name="Fan D."/>
            <person name="Liu Y."/>
            <person name="Guan J."/>
            <person name="Zhang Y."/>
            <person name="Yu S."/>
            <person name="Liu X."/>
            <person name="Zhang Y."/>
            <person name="Hong G."/>
            <person name="Han B."/>
            <person name="Choisne N."/>
            <person name="Demange N."/>
            <person name="Orjeda G."/>
            <person name="Samain S."/>
            <person name="Cattolico L."/>
            <person name="Pelletier E."/>
            <person name="Couloux A."/>
            <person name="Segurens B."/>
            <person name="Wincker P."/>
            <person name="D'Hont A."/>
            <person name="Scarpelli C."/>
            <person name="Weissenbach J."/>
            <person name="Salanoubat M."/>
            <person name="Quetier F."/>
            <person name="Yu Y."/>
            <person name="Kim H.R."/>
            <person name="Rambo T."/>
            <person name="Currie J."/>
            <person name="Collura K."/>
            <person name="Luo M."/>
            <person name="Yang T."/>
            <person name="Ammiraju J.S.S."/>
            <person name="Engler F."/>
            <person name="Soderlund C."/>
            <person name="Wing R.A."/>
            <person name="Palmer L.E."/>
            <person name="de la Bastide M."/>
            <person name="Spiegel L."/>
            <person name="Nascimento L."/>
            <person name="Zutavern T."/>
            <person name="O'Shaughnessy A."/>
            <person name="Dike S."/>
            <person name="Dedhia N."/>
            <person name="Preston R."/>
            <person name="Balija V."/>
            <person name="McCombie W.R."/>
            <person name="Chow T."/>
            <person name="Chen H."/>
            <person name="Chung M."/>
            <person name="Chen C."/>
            <person name="Shaw J."/>
            <person name="Wu H."/>
            <person name="Hsiao K."/>
            <person name="Chao Y."/>
            <person name="Chu M."/>
            <person name="Cheng C."/>
            <person name="Hour A."/>
            <person name="Lee P."/>
            <person name="Lin S."/>
            <person name="Lin Y."/>
            <person name="Liou J."/>
            <person name="Liu S."/>
            <person name="Hsing Y."/>
            <person name="Raghuvanshi S."/>
            <person name="Mohanty A."/>
            <person name="Bharti A.K."/>
            <person name="Gaur A."/>
            <person name="Gupta V."/>
            <person name="Kumar D."/>
            <person name="Ravi V."/>
            <person name="Vij S."/>
            <person name="Kapur A."/>
            <person name="Khurana P."/>
            <person name="Khurana P."/>
            <person name="Khurana J.P."/>
            <person name="Tyagi A.K."/>
            <person name="Gaikwad K."/>
            <person name="Singh A."/>
            <person name="Dalal V."/>
            <person name="Srivastava S."/>
            <person name="Dixit A."/>
            <person name="Pal A.K."/>
            <person name="Ghazi I.A."/>
            <person name="Yadav M."/>
            <person name="Pandit A."/>
            <person name="Bhargava A."/>
            <person name="Sureshbabu K."/>
            <person name="Batra K."/>
            <person name="Sharma T.R."/>
            <person name="Mohapatra T."/>
            <person name="Singh N.K."/>
            <person name="Messing J."/>
            <person name="Nelson A.B."/>
            <person name="Fuks G."/>
            <person name="Kavchok S."/>
            <person name="Keizer G."/>
            <person name="Linton E."/>
            <person name="Llaca V."/>
            <person name="Song R."/>
            <person name="Tanyolac B."/>
            <person name="Young S."/>
            <person name="Ho-Il K."/>
            <person name="Hahn J.H."/>
            <person name="Sangsakoo G."/>
            <person name="Vanavichit A."/>
            <person name="de Mattos Luiz.A.T."/>
            <person name="Zimmer P.D."/>
            <person name="Malone G."/>
            <person name="Dellagostin O."/>
            <person name="de Oliveira A.C."/>
            <person name="Bevan M."/>
            <person name="Bancroft I."/>
            <person name="Minx P."/>
            <person name="Cordum H."/>
            <person name="Wilson R."/>
            <person name="Cheng Z."/>
            <person name="Jin W."/>
            <person name="Jiang J."/>
            <person name="Leong S.A."/>
            <person name="Iwama H."/>
            <person name="Gojobori T."/>
            <person name="Itoh T."/>
            <person name="Niimura Y."/>
            <person name="Fujii Y."/>
            <person name="Habara T."/>
            <person name="Sakai H."/>
            <person name="Sato Y."/>
            <person name="Wilson G."/>
            <person name="Kumar K."/>
            <person name="McCouch S."/>
            <person name="Juretic N."/>
            <person name="Hoen D."/>
            <person name="Wright S."/>
            <person name="Bruskiewich R."/>
            <person name="Bureau T."/>
            <person name="Miyao A."/>
            <person name="Hirochika H."/>
            <person name="Nishikawa T."/>
            <person name="Kadowaki K."/>
            <person name="Sugiura M."/>
            <person name="Burr B."/>
            <person name="Sasaki T."/>
        </authorList>
    </citation>
    <scope>NUCLEOTIDE SEQUENCE [LARGE SCALE GENOMIC DNA]</scope>
    <source>
        <strain evidence="4">cv. Nipponbare</strain>
    </source>
</reference>
<organism evidence="3 4">
    <name type="scientific">Oryza sativa subsp. japonica</name>
    <name type="common">Rice</name>
    <dbReference type="NCBI Taxonomy" id="39947"/>
    <lineage>
        <taxon>Eukaryota</taxon>
        <taxon>Viridiplantae</taxon>
        <taxon>Streptophyta</taxon>
        <taxon>Embryophyta</taxon>
        <taxon>Tracheophyta</taxon>
        <taxon>Spermatophyta</taxon>
        <taxon>Magnoliopsida</taxon>
        <taxon>Liliopsida</taxon>
        <taxon>Poales</taxon>
        <taxon>Poaceae</taxon>
        <taxon>BOP clade</taxon>
        <taxon>Oryzoideae</taxon>
        <taxon>Oryzeae</taxon>
        <taxon>Oryzinae</taxon>
        <taxon>Oryza</taxon>
        <taxon>Oryza sativa</taxon>
    </lineage>
</organism>
<feature type="region of interest" description="Disordered" evidence="1">
    <location>
        <begin position="1"/>
        <end position="114"/>
    </location>
</feature>
<gene>
    <name evidence="3" type="ORF">OSJNBa0087F21.14</name>
    <name evidence="2" type="ORF">P0031C02.19</name>
</gene>
<feature type="compositionally biased region" description="Basic residues" evidence="1">
    <location>
        <begin position="37"/>
        <end position="52"/>
    </location>
</feature>
<sequence length="114" mass="12099">MDGRDRSGPRRFTADGLDDASNDVTDGGGGSAERTARAAHAHRRTAALRHERRTPTGSGRHGEHTDDQNDSGEATDGDGDEKEAAATFGLSTATKLRRVPTAAKGRTRTAATWR</sequence>
<dbReference type="EMBL" id="AP004657">
    <property type="protein sequence ID" value="BAD05393.1"/>
    <property type="molecule type" value="Genomic_DNA"/>
</dbReference>
<evidence type="ECO:0000256" key="1">
    <source>
        <dbReference type="SAM" id="MobiDB-lite"/>
    </source>
</evidence>
<evidence type="ECO:0000313" key="4">
    <source>
        <dbReference type="Proteomes" id="UP000000763"/>
    </source>
</evidence>
<protein>
    <recommendedName>
        <fullName evidence="5">Retrotransposon protein, putative, Ty3-gypsy subclass</fullName>
    </recommendedName>
</protein>
<proteinExistence type="predicted"/>
<evidence type="ECO:0008006" key="5">
    <source>
        <dbReference type="Google" id="ProtNLM"/>
    </source>
</evidence>
<reference evidence="2" key="1">
    <citation type="submission" date="2002-01" db="EMBL/GenBank/DDBJ databases">
        <title>Oryza sativa nipponbare(GA3) genomic DNA, chromosome 8, PAC clone:P0031C02.</title>
        <authorList>
            <person name="Sasaki T."/>
            <person name="Matsumoto T."/>
            <person name="Yamamoto K."/>
        </authorList>
    </citation>
    <scope>NUCLEOTIDE SEQUENCE</scope>
</reference>
<dbReference type="AlphaFoldDB" id="Q6Z3M8"/>
<accession>Q6Z3M8</accession>
<dbReference type="EMBL" id="AP005249">
    <property type="protein sequence ID" value="BAD05568.1"/>
    <property type="molecule type" value="Genomic_DNA"/>
</dbReference>